<comment type="caution">
    <text evidence="2">The sequence shown here is derived from an EMBL/GenBank/DDBJ whole genome shotgun (WGS) entry which is preliminary data.</text>
</comment>
<evidence type="ECO:0000313" key="3">
    <source>
        <dbReference type="Proteomes" id="UP000601435"/>
    </source>
</evidence>
<dbReference type="Proteomes" id="UP000601435">
    <property type="component" value="Unassembled WGS sequence"/>
</dbReference>
<dbReference type="GO" id="GO:0015074">
    <property type="term" value="P:DNA integration"/>
    <property type="evidence" value="ECO:0007669"/>
    <property type="project" value="InterPro"/>
</dbReference>
<dbReference type="EMBL" id="CAJNJA010043716">
    <property type="protein sequence ID" value="CAE7796257.1"/>
    <property type="molecule type" value="Genomic_DNA"/>
</dbReference>
<dbReference type="OrthoDB" id="420843at2759"/>
<dbReference type="InterPro" id="IPR013762">
    <property type="entry name" value="Integrase-like_cat_sf"/>
</dbReference>
<gene>
    <name evidence="2" type="ORF">SNEC2469_LOCUS23440</name>
</gene>
<evidence type="ECO:0000256" key="1">
    <source>
        <dbReference type="ARBA" id="ARBA00023172"/>
    </source>
</evidence>
<keyword evidence="3" id="KW-1185">Reference proteome</keyword>
<sequence length="949" mass="106344">DVARMLEIYKKKGLIPHEKKTFFGQTVADFWGATVDGETGSVRASLSRVIPIAAATELVLRIGVCSAGLLEILVGCWTATFLFRRRLLCLLGVVYEPLQRGLTRKSVFKLSPQLKEELILCITLAPLAATDLRAKNSEYVYCSDASDTGLGITRAPLPPSLQSEVHRHRMRKGAWVKLLSPLRKLQRIKGLLPPAEELPMGQVLPSHPLWMVLGGALQYTEVWKQRVALGCWVKGRASSFSLNQELQQSLAVHLGCNVQSNAGFLPTEFNSSDGPSRGRAVDSPTLPLPSWWEELPCLDAFDSWLQEYGTDPYTLSGLPPFDELYEEVRPEPSAKQLGRTLLSGSAQELLGAVPSWRYVLPRDWTVGERWVPDFAGCLDLFSGQKGAAKALAMQARTWVLAFDIEEGSEQDLRDVRVQEFVFSLVNTGAAVGLGFSPPSSSFSRAVRPPWRSAAQPEGLSGLSGTAGARVAEGNLQAEFIGKTVKLCLTLNIHFWVESPYDSFLWDHPALSNLNPKSPESCFAVDMCRFNAPFRKRTRIFTNLHLRGIRMFCQGGHNHRRLQGHAPGRHCCWTKVAQTFPRRLSWWLGYAMAVDAGFLGQRRQLNAAAMARQTHRRIGEAKNPGPRRARDLKYRDRIRLEDVCLVEPATEKLGLRVFALFQAWCLQELSANAWESLCQCDLTLAELVCGFGHHLYYAKQSLYSFRQLVAYLQRDNPRRRASFGRVWQLISKWEQLEPIEHRSPMPVGVLRAMIAVAICWRWYRWAGVTLLAFFGICRPGEVLQAARDDLLLPEDLIAEAPEAIYLKVRAPKSRRRGLGRSQHAKIVDPQVVRFCASVFGSLKRGVPLFHASPSAYRRRWDVLLEALRVPAVIRLTPASLRAGGAVFAYRSNVEIHTLLWRMRLVNLETLQHYLQEVGADSIILRLPTESRRAITAASNLYDALLTGSSP</sequence>
<dbReference type="InterPro" id="IPR011010">
    <property type="entry name" value="DNA_brk_join_enz"/>
</dbReference>
<dbReference type="Gene3D" id="1.10.443.10">
    <property type="entry name" value="Intergrase catalytic core"/>
    <property type="match status" value="1"/>
</dbReference>
<feature type="non-terminal residue" evidence="2">
    <location>
        <position position="949"/>
    </location>
</feature>
<reference evidence="2" key="1">
    <citation type="submission" date="2021-02" db="EMBL/GenBank/DDBJ databases">
        <authorList>
            <person name="Dougan E. K."/>
            <person name="Rhodes N."/>
            <person name="Thang M."/>
            <person name="Chan C."/>
        </authorList>
    </citation>
    <scope>NUCLEOTIDE SEQUENCE</scope>
</reference>
<accession>A0A812YU02</accession>
<name>A0A812YU02_9DINO</name>
<keyword evidence="1" id="KW-0233">DNA recombination</keyword>
<dbReference type="SUPFAM" id="SSF56349">
    <property type="entry name" value="DNA breaking-rejoining enzymes"/>
    <property type="match status" value="1"/>
</dbReference>
<protein>
    <recommendedName>
        <fullName evidence="4">Tyr recombinase domain-containing protein</fullName>
    </recommendedName>
</protein>
<dbReference type="GO" id="GO:0006310">
    <property type="term" value="P:DNA recombination"/>
    <property type="evidence" value="ECO:0007669"/>
    <property type="project" value="UniProtKB-KW"/>
</dbReference>
<dbReference type="GO" id="GO:0003677">
    <property type="term" value="F:DNA binding"/>
    <property type="evidence" value="ECO:0007669"/>
    <property type="project" value="InterPro"/>
</dbReference>
<evidence type="ECO:0000313" key="2">
    <source>
        <dbReference type="EMBL" id="CAE7796257.1"/>
    </source>
</evidence>
<organism evidence="2 3">
    <name type="scientific">Symbiodinium necroappetens</name>
    <dbReference type="NCBI Taxonomy" id="1628268"/>
    <lineage>
        <taxon>Eukaryota</taxon>
        <taxon>Sar</taxon>
        <taxon>Alveolata</taxon>
        <taxon>Dinophyceae</taxon>
        <taxon>Suessiales</taxon>
        <taxon>Symbiodiniaceae</taxon>
        <taxon>Symbiodinium</taxon>
    </lineage>
</organism>
<dbReference type="AlphaFoldDB" id="A0A812YU02"/>
<evidence type="ECO:0008006" key="4">
    <source>
        <dbReference type="Google" id="ProtNLM"/>
    </source>
</evidence>
<proteinExistence type="predicted"/>